<gene>
    <name evidence="6" type="ORF">MELLADRAFT_59669</name>
</gene>
<keyword evidence="1" id="KW-0723">Serine/threonine-protein kinase</keyword>
<feature type="region of interest" description="Disordered" evidence="4">
    <location>
        <begin position="1"/>
        <end position="39"/>
    </location>
</feature>
<dbReference type="VEuPathDB" id="FungiDB:MELLADRAFT_59669"/>
<feature type="domain" description="Alpha-type protein kinase" evidence="5">
    <location>
        <begin position="202"/>
        <end position="398"/>
    </location>
</feature>
<dbReference type="OrthoDB" id="44277at2759"/>
<accession>F4R8E4</accession>
<dbReference type="GO" id="GO:0004674">
    <property type="term" value="F:protein serine/threonine kinase activity"/>
    <property type="evidence" value="ECO:0007669"/>
    <property type="project" value="UniProtKB-KW"/>
</dbReference>
<sequence>MPPSSKLPRVPSNDRANPTNSNKEVEVSKSLPGHTDHINEMDKNELASGIVGNHVLRHRVENVHDHVIDHGETAYSKTADDHVNEADLEESGNVLDNQGDHDNSEATSRTVEDDESDNQVDPDSSLDTASSRNERVLYYYTIEDISDRLQGCVYCLFPKVFDQRYPPYNPYEWVNFLKDTVLFQVKHNFQLPARDTAFWAARSICIDEHEELHGKYIIKHSLLWDDRDSRAHCFERAQSNRFALMMLGAFQQSILIHKRRKERNQGCANDMHRQMYSESLSLKTARSLFDQARWFICEGKTDPKSTHRYIWEYDFHALPTEKQTWTDHLYAWFHYTYEVTGGQTLFAGLDCDEHGQLSNLVLFTKGKPPHYDESAGMKARIDRAFLHFREQHVCNKICEHLGLRKLKTFQGRGAGDWLEILYLNSP</sequence>
<evidence type="ECO:0000313" key="6">
    <source>
        <dbReference type="EMBL" id="EGG11620.1"/>
    </source>
</evidence>
<protein>
    <recommendedName>
        <fullName evidence="5">Alpha-type protein kinase domain-containing protein</fullName>
    </recommendedName>
</protein>
<dbReference type="Gene3D" id="3.20.200.10">
    <property type="entry name" value="MHCK/EF2 kinase"/>
    <property type="match status" value="1"/>
</dbReference>
<name>F4R8E4_MELLP</name>
<keyword evidence="3" id="KW-0418">Kinase</keyword>
<dbReference type="InParanoid" id="F4R8E4"/>
<dbReference type="GO" id="GO:0005524">
    <property type="term" value="F:ATP binding"/>
    <property type="evidence" value="ECO:0007669"/>
    <property type="project" value="InterPro"/>
</dbReference>
<dbReference type="KEGG" id="mlr:MELLADRAFT_59669"/>
<proteinExistence type="predicted"/>
<dbReference type="InterPro" id="IPR011009">
    <property type="entry name" value="Kinase-like_dom_sf"/>
</dbReference>
<dbReference type="Proteomes" id="UP000001072">
    <property type="component" value="Unassembled WGS sequence"/>
</dbReference>
<dbReference type="Pfam" id="PF02816">
    <property type="entry name" value="Alpha_kinase"/>
    <property type="match status" value="1"/>
</dbReference>
<keyword evidence="2" id="KW-0808">Transferase</keyword>
<dbReference type="HOGENOM" id="CLU_048144_0_0_1"/>
<dbReference type="GeneID" id="18929401"/>
<dbReference type="InterPro" id="IPR004166">
    <property type="entry name" value="a-kinase_dom"/>
</dbReference>
<reference evidence="7" key="1">
    <citation type="journal article" date="2011" name="Proc. Natl. Acad. Sci. U.S.A.">
        <title>Obligate biotrophy features unraveled by the genomic analysis of rust fungi.</title>
        <authorList>
            <person name="Duplessis S."/>
            <person name="Cuomo C.A."/>
            <person name="Lin Y.-C."/>
            <person name="Aerts A."/>
            <person name="Tisserant E."/>
            <person name="Veneault-Fourrey C."/>
            <person name="Joly D.L."/>
            <person name="Hacquard S."/>
            <person name="Amselem J."/>
            <person name="Cantarel B.L."/>
            <person name="Chiu R."/>
            <person name="Coutinho P.M."/>
            <person name="Feau N."/>
            <person name="Field M."/>
            <person name="Frey P."/>
            <person name="Gelhaye E."/>
            <person name="Goldberg J."/>
            <person name="Grabherr M.G."/>
            <person name="Kodira C.D."/>
            <person name="Kohler A."/>
            <person name="Kuees U."/>
            <person name="Lindquist E.A."/>
            <person name="Lucas S.M."/>
            <person name="Mago R."/>
            <person name="Mauceli E."/>
            <person name="Morin E."/>
            <person name="Murat C."/>
            <person name="Pangilinan J.L."/>
            <person name="Park R."/>
            <person name="Pearson M."/>
            <person name="Quesneville H."/>
            <person name="Rouhier N."/>
            <person name="Sakthikumar S."/>
            <person name="Salamov A.A."/>
            <person name="Schmutz J."/>
            <person name="Selles B."/>
            <person name="Shapiro H."/>
            <person name="Tanguay P."/>
            <person name="Tuskan G.A."/>
            <person name="Henrissat B."/>
            <person name="Van de Peer Y."/>
            <person name="Rouze P."/>
            <person name="Ellis J.G."/>
            <person name="Dodds P.N."/>
            <person name="Schein J.E."/>
            <person name="Zhong S."/>
            <person name="Hamelin R.C."/>
            <person name="Grigoriev I.V."/>
            <person name="Szabo L.J."/>
            <person name="Martin F."/>
        </authorList>
    </citation>
    <scope>NUCLEOTIDE SEQUENCE [LARGE SCALE GENOMIC DNA]</scope>
    <source>
        <strain evidence="7">98AG31 / pathotype 3-4-7</strain>
    </source>
</reference>
<feature type="region of interest" description="Disordered" evidence="4">
    <location>
        <begin position="91"/>
        <end position="128"/>
    </location>
</feature>
<organism evidence="7">
    <name type="scientific">Melampsora larici-populina (strain 98AG31 / pathotype 3-4-7)</name>
    <name type="common">Poplar leaf rust fungus</name>
    <dbReference type="NCBI Taxonomy" id="747676"/>
    <lineage>
        <taxon>Eukaryota</taxon>
        <taxon>Fungi</taxon>
        <taxon>Dikarya</taxon>
        <taxon>Basidiomycota</taxon>
        <taxon>Pucciniomycotina</taxon>
        <taxon>Pucciniomycetes</taxon>
        <taxon>Pucciniales</taxon>
        <taxon>Melampsoraceae</taxon>
        <taxon>Melampsora</taxon>
    </lineage>
</organism>
<dbReference type="EMBL" id="GL883092">
    <property type="protein sequence ID" value="EGG11620.1"/>
    <property type="molecule type" value="Genomic_DNA"/>
</dbReference>
<dbReference type="RefSeq" id="XP_007405255.1">
    <property type="nucleotide sequence ID" value="XM_007405193.1"/>
</dbReference>
<evidence type="ECO:0000256" key="4">
    <source>
        <dbReference type="SAM" id="MobiDB-lite"/>
    </source>
</evidence>
<evidence type="ECO:0000256" key="3">
    <source>
        <dbReference type="ARBA" id="ARBA00022777"/>
    </source>
</evidence>
<evidence type="ECO:0000256" key="1">
    <source>
        <dbReference type="ARBA" id="ARBA00022527"/>
    </source>
</evidence>
<dbReference type="SUPFAM" id="SSF56112">
    <property type="entry name" value="Protein kinase-like (PK-like)"/>
    <property type="match status" value="1"/>
</dbReference>
<evidence type="ECO:0000259" key="5">
    <source>
        <dbReference type="Pfam" id="PF02816"/>
    </source>
</evidence>
<evidence type="ECO:0000256" key="2">
    <source>
        <dbReference type="ARBA" id="ARBA00022679"/>
    </source>
</evidence>
<keyword evidence="7" id="KW-1185">Reference proteome</keyword>
<evidence type="ECO:0000313" key="7">
    <source>
        <dbReference type="Proteomes" id="UP000001072"/>
    </source>
</evidence>
<dbReference type="AlphaFoldDB" id="F4R8E4"/>